<keyword evidence="1" id="KW-0732">Signal</keyword>
<dbReference type="SMART" id="SM01425">
    <property type="entry name" value="EsV_1_7"/>
    <property type="match status" value="5"/>
</dbReference>
<sequence>MRRGLIVLCLAFMNFLIPSGQASLRAEISTDLGRGNRKSFCQEPGCKKRATFKSIHSLPNGHPAPSYYCAVHRPGGSVPSRSPAQLCHFQSYNNETGELQSCLRWPSYGSPDARKPEFCAGHAPAGSVNKKKKKCCVDGCRSTGTFGSLDDYRMYCVQHKDITHRDLRSRKCNEEGCDKQPSYQSFKGGKKVVFCSQHRAMHHLAIKGTRCRVANCSEKAVTSVSLVSVPRVELNSTVDSEELREEDEEDQMHTRCESSRQFFLLQGAPNKSPLALCQTHRDSFEEWKSTELDAQNGGVWNFDELCMYPGGCNQKAFYGDNENGVPIFCESHKASYHCDMRKWDGFQFPALVIQKRKRAALVRRLYSWILQMKGERETELEDFNGSPSLQDVSIFEELLSKNEFTKSPNETQPEEIKNWCLDPSNAIDNI</sequence>
<dbReference type="Pfam" id="PF19114">
    <property type="entry name" value="EsV_1_7_cys"/>
    <property type="match status" value="5"/>
</dbReference>
<dbReference type="AlphaFoldDB" id="A0A7S4PQB3"/>
<feature type="signal peptide" evidence="1">
    <location>
        <begin position="1"/>
        <end position="22"/>
    </location>
</feature>
<accession>A0A7S4PQB3</accession>
<dbReference type="InterPro" id="IPR043822">
    <property type="entry name" value="EsV_1_7_cys"/>
</dbReference>
<evidence type="ECO:0000313" key="2">
    <source>
        <dbReference type="EMBL" id="CAE2341765.1"/>
    </source>
</evidence>
<gene>
    <name evidence="2" type="ORF">GTHE00462_LOCUS39761</name>
</gene>
<evidence type="ECO:0000256" key="1">
    <source>
        <dbReference type="SAM" id="SignalP"/>
    </source>
</evidence>
<proteinExistence type="predicted"/>
<dbReference type="EMBL" id="HBKN01050979">
    <property type="protein sequence ID" value="CAE2341765.1"/>
    <property type="molecule type" value="Transcribed_RNA"/>
</dbReference>
<feature type="chain" id="PRO_5031476575" evidence="1">
    <location>
        <begin position="23"/>
        <end position="430"/>
    </location>
</feature>
<organism evidence="2">
    <name type="scientific">Guillardia theta</name>
    <name type="common">Cryptophyte</name>
    <name type="synonym">Cryptomonas phi</name>
    <dbReference type="NCBI Taxonomy" id="55529"/>
    <lineage>
        <taxon>Eukaryota</taxon>
        <taxon>Cryptophyceae</taxon>
        <taxon>Pyrenomonadales</taxon>
        <taxon>Geminigeraceae</taxon>
        <taxon>Guillardia</taxon>
    </lineage>
</organism>
<name>A0A7S4PQB3_GUITH</name>
<reference evidence="2" key="1">
    <citation type="submission" date="2021-01" db="EMBL/GenBank/DDBJ databases">
        <authorList>
            <person name="Corre E."/>
            <person name="Pelletier E."/>
            <person name="Niang G."/>
            <person name="Scheremetjew M."/>
            <person name="Finn R."/>
            <person name="Kale V."/>
            <person name="Holt S."/>
            <person name="Cochrane G."/>
            <person name="Meng A."/>
            <person name="Brown T."/>
            <person name="Cohen L."/>
        </authorList>
    </citation>
    <scope>NUCLEOTIDE SEQUENCE</scope>
    <source>
        <strain evidence="2">CCMP 2712</strain>
    </source>
</reference>
<protein>
    <submittedName>
        <fullName evidence="2">Uncharacterized protein</fullName>
    </submittedName>
</protein>